<dbReference type="HAMAP" id="MF_01940">
    <property type="entry name" value="RNA_CPDase"/>
    <property type="match status" value="1"/>
</dbReference>
<dbReference type="SUPFAM" id="SSF55144">
    <property type="entry name" value="LigT-like"/>
    <property type="match status" value="1"/>
</dbReference>
<feature type="short sequence motif" description="HXTX 1" evidence="2">
    <location>
        <begin position="90"/>
        <end position="93"/>
    </location>
</feature>
<dbReference type="PANTHER" id="PTHR35561:SF1">
    <property type="entry name" value="RNA 2',3'-CYCLIC PHOSPHODIESTERASE"/>
    <property type="match status" value="1"/>
</dbReference>
<evidence type="ECO:0000313" key="5">
    <source>
        <dbReference type="Proteomes" id="UP001296776"/>
    </source>
</evidence>
<name>A0AAJ0U754_9GAMM</name>
<reference evidence="4" key="1">
    <citation type="submission" date="2017-08" db="EMBL/GenBank/DDBJ databases">
        <authorList>
            <person name="Imhoff J.F."/>
            <person name="Rahn T."/>
            <person name="Kuenzel S."/>
            <person name="Neulinger S.C."/>
        </authorList>
    </citation>
    <scope>NUCLEOTIDE SEQUENCE</scope>
    <source>
        <strain evidence="4">DSM 11080</strain>
    </source>
</reference>
<dbReference type="Gene3D" id="3.90.1140.10">
    <property type="entry name" value="Cyclic phosphodiesterase"/>
    <property type="match status" value="1"/>
</dbReference>
<feature type="compositionally biased region" description="Basic and acidic residues" evidence="3">
    <location>
        <begin position="75"/>
        <end position="84"/>
    </location>
</feature>
<proteinExistence type="inferred from homology"/>
<feature type="compositionally biased region" description="Low complexity" evidence="3">
    <location>
        <begin position="28"/>
        <end position="56"/>
    </location>
</feature>
<protein>
    <recommendedName>
        <fullName evidence="2">RNA 2',3'-cyclic phosphodiesterase</fullName>
        <shortName evidence="2">RNA 2',3'-CPDase</shortName>
        <ecNumber evidence="2">3.1.4.58</ecNumber>
    </recommendedName>
</protein>
<accession>A0AAJ0U754</accession>
<evidence type="ECO:0000256" key="3">
    <source>
        <dbReference type="SAM" id="MobiDB-lite"/>
    </source>
</evidence>
<dbReference type="Pfam" id="PF13563">
    <property type="entry name" value="2_5_RNA_ligase2"/>
    <property type="match status" value="1"/>
</dbReference>
<feature type="active site" description="Proton acceptor" evidence="2">
    <location>
        <position position="172"/>
    </location>
</feature>
<comment type="catalytic activity">
    <reaction evidence="2">
        <text>a 3'-end 2',3'-cyclophospho-ribonucleotide-RNA + H2O = a 3'-end 2'-phospho-ribonucleotide-RNA + H(+)</text>
        <dbReference type="Rhea" id="RHEA:11828"/>
        <dbReference type="Rhea" id="RHEA-COMP:10464"/>
        <dbReference type="Rhea" id="RHEA-COMP:17353"/>
        <dbReference type="ChEBI" id="CHEBI:15377"/>
        <dbReference type="ChEBI" id="CHEBI:15378"/>
        <dbReference type="ChEBI" id="CHEBI:83064"/>
        <dbReference type="ChEBI" id="CHEBI:173113"/>
        <dbReference type="EC" id="3.1.4.58"/>
    </reaction>
</comment>
<dbReference type="GO" id="GO:0004113">
    <property type="term" value="F:2',3'-cyclic-nucleotide 3'-phosphodiesterase activity"/>
    <property type="evidence" value="ECO:0007669"/>
    <property type="project" value="InterPro"/>
</dbReference>
<sequence length="218" mass="24220">MVERLFFALWPTAALRDALVERRERLDPSATPSSSMSPRLSPSTSPSPSASRSTNPTPTPTPTSPRPPATAAAHPPERARPRLTHPDDLHLTLVFVGAVEPHLRACIEAAGDDIACGGFELVLEQVGSWTKQRLWVAQPRQVPNALFALVSQLQQNLLVCGLEPEKRRYRPHLTLARRAPPIEPEPVELRWPVSEFVLAASGSGRRPSYRIIRRWPFD</sequence>
<feature type="short sequence motif" description="HXTX 2" evidence="2">
    <location>
        <begin position="172"/>
        <end position="175"/>
    </location>
</feature>
<feature type="active site" description="Proton donor" evidence="2">
    <location>
        <position position="90"/>
    </location>
</feature>
<dbReference type="EMBL" id="NRSJ01000045">
    <property type="protein sequence ID" value="MBK1706568.1"/>
    <property type="molecule type" value="Genomic_DNA"/>
</dbReference>
<keyword evidence="1 2" id="KW-0378">Hydrolase</keyword>
<dbReference type="EC" id="3.1.4.58" evidence="2"/>
<keyword evidence="5" id="KW-1185">Reference proteome</keyword>
<evidence type="ECO:0000256" key="2">
    <source>
        <dbReference type="HAMAP-Rule" id="MF_01940"/>
    </source>
</evidence>
<dbReference type="InterPro" id="IPR004175">
    <property type="entry name" value="RNA_CPDase"/>
</dbReference>
<feature type="region of interest" description="Disordered" evidence="3">
    <location>
        <begin position="26"/>
        <end position="84"/>
    </location>
</feature>
<dbReference type="PANTHER" id="PTHR35561">
    <property type="entry name" value="RNA 2',3'-CYCLIC PHOSPHODIESTERASE"/>
    <property type="match status" value="1"/>
</dbReference>
<dbReference type="Proteomes" id="UP001296776">
    <property type="component" value="Unassembled WGS sequence"/>
</dbReference>
<evidence type="ECO:0000313" key="4">
    <source>
        <dbReference type="EMBL" id="MBK1706568.1"/>
    </source>
</evidence>
<comment type="function">
    <text evidence="2">Hydrolyzes RNA 2',3'-cyclic phosphodiester to an RNA 2'-phosphomonoester.</text>
</comment>
<gene>
    <name evidence="4" type="ORF">CKO40_18945</name>
</gene>
<feature type="compositionally biased region" description="Pro residues" evidence="3">
    <location>
        <begin position="57"/>
        <end position="68"/>
    </location>
</feature>
<dbReference type="GO" id="GO:0008664">
    <property type="term" value="F:RNA 2',3'-cyclic 3'-phosphodiesterase activity"/>
    <property type="evidence" value="ECO:0007669"/>
    <property type="project" value="UniProtKB-EC"/>
</dbReference>
<dbReference type="NCBIfam" id="TIGR02258">
    <property type="entry name" value="2_5_ligase"/>
    <property type="match status" value="1"/>
</dbReference>
<dbReference type="RefSeq" id="WP_200348022.1">
    <property type="nucleotide sequence ID" value="NZ_NRSJ01000045.1"/>
</dbReference>
<comment type="caution">
    <text evidence="4">The sequence shown here is derived from an EMBL/GenBank/DDBJ whole genome shotgun (WGS) entry which is preliminary data.</text>
</comment>
<reference evidence="4" key="2">
    <citation type="journal article" date="2020" name="Microorganisms">
        <title>Osmotic Adaptation and Compatible Solute Biosynthesis of Phototrophic Bacteria as Revealed from Genome Analyses.</title>
        <authorList>
            <person name="Imhoff J.F."/>
            <person name="Rahn T."/>
            <person name="Kunzel S."/>
            <person name="Keller A."/>
            <person name="Neulinger S.C."/>
        </authorList>
    </citation>
    <scope>NUCLEOTIDE SEQUENCE</scope>
    <source>
        <strain evidence="4">DSM 11080</strain>
    </source>
</reference>
<dbReference type="AlphaFoldDB" id="A0AAJ0U754"/>
<evidence type="ECO:0000256" key="1">
    <source>
        <dbReference type="ARBA" id="ARBA00022801"/>
    </source>
</evidence>
<dbReference type="InterPro" id="IPR009097">
    <property type="entry name" value="Cyclic_Pdiesterase"/>
</dbReference>
<comment type="similarity">
    <text evidence="2">Belongs to the 2H phosphoesterase superfamily. ThpR family.</text>
</comment>
<organism evidence="4 5">
    <name type="scientific">Halochromatium glycolicum</name>
    <dbReference type="NCBI Taxonomy" id="85075"/>
    <lineage>
        <taxon>Bacteria</taxon>
        <taxon>Pseudomonadati</taxon>
        <taxon>Pseudomonadota</taxon>
        <taxon>Gammaproteobacteria</taxon>
        <taxon>Chromatiales</taxon>
        <taxon>Chromatiaceae</taxon>
        <taxon>Halochromatium</taxon>
    </lineage>
</organism>